<reference evidence="2 3" key="2">
    <citation type="journal article" date="2021" name="Curr. Genet.">
        <title>Genetic response to nitrogen starvation in the aggressive Eucalyptus foliar pathogen Teratosphaeria destructans.</title>
        <authorList>
            <person name="Havenga M."/>
            <person name="Wingfield B.D."/>
            <person name="Wingfield M.J."/>
            <person name="Dreyer L.L."/>
            <person name="Roets F."/>
            <person name="Aylward J."/>
        </authorList>
    </citation>
    <scope>NUCLEOTIDE SEQUENCE [LARGE SCALE GENOMIC DNA]</scope>
    <source>
        <strain evidence="2">CMW44962</strain>
    </source>
</reference>
<evidence type="ECO:0000313" key="3">
    <source>
        <dbReference type="Proteomes" id="UP001138500"/>
    </source>
</evidence>
<comment type="caution">
    <text evidence="2">The sequence shown here is derived from an EMBL/GenBank/DDBJ whole genome shotgun (WGS) entry which is preliminary data.</text>
</comment>
<sequence length="148" mass="15629">MGEMSMGASPGGRVGVRRASAGKGGGGPGGGGVGGVTTAVAYGLVMYDASEVVDGIGSRRPDLPPLRRLPLVSLPSLGDQSGDRYVLPFFRRWASAAEGDEDDPVPPLRGLIEVMGGWLWNRQKTWYSEARSLAAMTRHSGPDSPFWQ</sequence>
<keyword evidence="3" id="KW-1185">Reference proteome</keyword>
<feature type="compositionally biased region" description="Gly residues" evidence="1">
    <location>
        <begin position="22"/>
        <end position="33"/>
    </location>
</feature>
<protein>
    <submittedName>
        <fullName evidence="2">Uncharacterized protein</fullName>
    </submittedName>
</protein>
<name>A0A9W7VYS7_9PEZI</name>
<dbReference type="Proteomes" id="UP001138500">
    <property type="component" value="Unassembled WGS sequence"/>
</dbReference>
<organism evidence="2 3">
    <name type="scientific">Teratosphaeria destructans</name>
    <dbReference type="NCBI Taxonomy" id="418781"/>
    <lineage>
        <taxon>Eukaryota</taxon>
        <taxon>Fungi</taxon>
        <taxon>Dikarya</taxon>
        <taxon>Ascomycota</taxon>
        <taxon>Pezizomycotina</taxon>
        <taxon>Dothideomycetes</taxon>
        <taxon>Dothideomycetidae</taxon>
        <taxon>Mycosphaerellales</taxon>
        <taxon>Teratosphaeriaceae</taxon>
        <taxon>Teratosphaeria</taxon>
    </lineage>
</organism>
<proteinExistence type="predicted"/>
<dbReference type="AlphaFoldDB" id="A0A9W7VYS7"/>
<evidence type="ECO:0000313" key="2">
    <source>
        <dbReference type="EMBL" id="KAH9817428.1"/>
    </source>
</evidence>
<gene>
    <name evidence="2" type="ORF">Tdes44962_MAKER10369</name>
</gene>
<accession>A0A9W7VYS7</accession>
<feature type="region of interest" description="Disordered" evidence="1">
    <location>
        <begin position="1"/>
        <end position="33"/>
    </location>
</feature>
<dbReference type="EMBL" id="RIBY02002382">
    <property type="protein sequence ID" value="KAH9817428.1"/>
    <property type="molecule type" value="Genomic_DNA"/>
</dbReference>
<evidence type="ECO:0000256" key="1">
    <source>
        <dbReference type="SAM" id="MobiDB-lite"/>
    </source>
</evidence>
<reference evidence="2 3" key="1">
    <citation type="journal article" date="2018" name="IMA Fungus">
        <title>IMA Genome-F 10: Nine draft genome sequences of Claviceps purpurea s.lat., including C. arundinis, C. humidiphila, and C. cf. spartinae, pseudomolecules for the pitch canker pathogen Fusarium circinatum, draft genome of Davidsoniella eucalypti, Grosmannia galeiformis, Quambalaria eucalypti, and Teratosphaeria destructans.</title>
        <authorList>
            <person name="Wingfield B.D."/>
            <person name="Liu M."/>
            <person name="Nguyen H.D."/>
            <person name="Lane F.A."/>
            <person name="Morgan S.W."/>
            <person name="De Vos L."/>
            <person name="Wilken P.M."/>
            <person name="Duong T.A."/>
            <person name="Aylward J."/>
            <person name="Coetzee M.P."/>
            <person name="Dadej K."/>
            <person name="De Beer Z.W."/>
            <person name="Findlay W."/>
            <person name="Havenga M."/>
            <person name="Kolarik M."/>
            <person name="Menzies J.G."/>
            <person name="Naidoo K."/>
            <person name="Pochopski O."/>
            <person name="Shoukouhi P."/>
            <person name="Santana Q.C."/>
            <person name="Seifert K.A."/>
            <person name="Soal N."/>
            <person name="Steenkamp E.T."/>
            <person name="Tatham C.T."/>
            <person name="van der Nest M.A."/>
            <person name="Wingfield M.J."/>
        </authorList>
    </citation>
    <scope>NUCLEOTIDE SEQUENCE [LARGE SCALE GENOMIC DNA]</scope>
    <source>
        <strain evidence="2">CMW44962</strain>
    </source>
</reference>